<evidence type="ECO:0000313" key="2">
    <source>
        <dbReference type="EMBL" id="MEV0969829.1"/>
    </source>
</evidence>
<evidence type="ECO:0008006" key="4">
    <source>
        <dbReference type="Google" id="ProtNLM"/>
    </source>
</evidence>
<dbReference type="Gene3D" id="1.10.10.10">
    <property type="entry name" value="Winged helix-like DNA-binding domain superfamily/Winged helix DNA-binding domain"/>
    <property type="match status" value="1"/>
</dbReference>
<feature type="region of interest" description="Disordered" evidence="1">
    <location>
        <begin position="1"/>
        <end position="21"/>
    </location>
</feature>
<organism evidence="2 3">
    <name type="scientific">Microtetraspora glauca</name>
    <dbReference type="NCBI Taxonomy" id="1996"/>
    <lineage>
        <taxon>Bacteria</taxon>
        <taxon>Bacillati</taxon>
        <taxon>Actinomycetota</taxon>
        <taxon>Actinomycetes</taxon>
        <taxon>Streptosporangiales</taxon>
        <taxon>Streptosporangiaceae</taxon>
        <taxon>Microtetraspora</taxon>
    </lineage>
</organism>
<reference evidence="2 3" key="1">
    <citation type="submission" date="2024-06" db="EMBL/GenBank/DDBJ databases">
        <title>The Natural Products Discovery Center: Release of the First 8490 Sequenced Strains for Exploring Actinobacteria Biosynthetic Diversity.</title>
        <authorList>
            <person name="Kalkreuter E."/>
            <person name="Kautsar S.A."/>
            <person name="Yang D."/>
            <person name="Bader C.D."/>
            <person name="Teijaro C.N."/>
            <person name="Fluegel L."/>
            <person name="Davis C.M."/>
            <person name="Simpson J.R."/>
            <person name="Lauterbach L."/>
            <person name="Steele A.D."/>
            <person name="Gui C."/>
            <person name="Meng S."/>
            <person name="Li G."/>
            <person name="Viehrig K."/>
            <person name="Ye F."/>
            <person name="Su P."/>
            <person name="Kiefer A.F."/>
            <person name="Nichols A."/>
            <person name="Cepeda A.J."/>
            <person name="Yan W."/>
            <person name="Fan B."/>
            <person name="Jiang Y."/>
            <person name="Adhikari A."/>
            <person name="Zheng C.-J."/>
            <person name="Schuster L."/>
            <person name="Cowan T.M."/>
            <person name="Smanski M.J."/>
            <person name="Chevrette M.G."/>
            <person name="De Carvalho L.P.S."/>
            <person name="Shen B."/>
        </authorList>
    </citation>
    <scope>NUCLEOTIDE SEQUENCE [LARGE SCALE GENOMIC DNA]</scope>
    <source>
        <strain evidence="2 3">NPDC050100</strain>
    </source>
</reference>
<proteinExistence type="predicted"/>
<evidence type="ECO:0000256" key="1">
    <source>
        <dbReference type="SAM" id="MobiDB-lite"/>
    </source>
</evidence>
<name>A0ABV3GDW5_MICGL</name>
<dbReference type="InterPro" id="IPR036388">
    <property type="entry name" value="WH-like_DNA-bd_sf"/>
</dbReference>
<dbReference type="RefSeq" id="WP_358132831.1">
    <property type="nucleotide sequence ID" value="NZ_JBFALK010000006.1"/>
</dbReference>
<protein>
    <recommendedName>
        <fullName evidence="4">MarR family transcriptional regulator</fullName>
    </recommendedName>
</protein>
<dbReference type="InterPro" id="IPR036390">
    <property type="entry name" value="WH_DNA-bd_sf"/>
</dbReference>
<gene>
    <name evidence="2" type="ORF">AB0I59_14420</name>
</gene>
<comment type="caution">
    <text evidence="2">The sequence shown here is derived from an EMBL/GenBank/DDBJ whole genome shotgun (WGS) entry which is preliminary data.</text>
</comment>
<keyword evidence="3" id="KW-1185">Reference proteome</keyword>
<dbReference type="SUPFAM" id="SSF46785">
    <property type="entry name" value="Winged helix' DNA-binding domain"/>
    <property type="match status" value="1"/>
</dbReference>
<dbReference type="EMBL" id="JBFALK010000006">
    <property type="protein sequence ID" value="MEV0969829.1"/>
    <property type="molecule type" value="Genomic_DNA"/>
</dbReference>
<sequence>MGKIATRRTPRELAGDVSGQDTGAVRPLADVQSVHDDDMRVYETVAALNVDRRAATVAEIARLADLPEEFVRHSLDVLVADGWLLRRRGAYLVGPHDWGLEY</sequence>
<accession>A0ABV3GDW5</accession>
<dbReference type="Proteomes" id="UP001551675">
    <property type="component" value="Unassembled WGS sequence"/>
</dbReference>
<evidence type="ECO:0000313" key="3">
    <source>
        <dbReference type="Proteomes" id="UP001551675"/>
    </source>
</evidence>